<dbReference type="Gene3D" id="1.20.120.520">
    <property type="entry name" value="nmb1532 protein domain like"/>
    <property type="match status" value="1"/>
</dbReference>
<comment type="caution">
    <text evidence="4">The sequence shown here is derived from an EMBL/GenBank/DDBJ whole genome shotgun (WGS) entry which is preliminary data.</text>
</comment>
<feature type="domain" description="Phasin" evidence="3">
    <location>
        <begin position="223"/>
        <end position="318"/>
    </location>
</feature>
<dbReference type="EMBL" id="JADQDN010000013">
    <property type="protein sequence ID" value="MBF9197885.1"/>
    <property type="molecule type" value="Genomic_DNA"/>
</dbReference>
<evidence type="ECO:0000259" key="3">
    <source>
        <dbReference type="Pfam" id="PF09361"/>
    </source>
</evidence>
<feature type="coiled-coil region" evidence="1">
    <location>
        <begin position="33"/>
        <end position="88"/>
    </location>
</feature>
<gene>
    <name evidence="4" type="primary">phaP</name>
    <name evidence="4" type="ORF">I2H36_17755</name>
</gene>
<protein>
    <submittedName>
        <fullName evidence="4">TIGR01841 family phasin</fullName>
    </submittedName>
</protein>
<evidence type="ECO:0000256" key="1">
    <source>
        <dbReference type="SAM" id="Coils"/>
    </source>
</evidence>
<dbReference type="InterPro" id="IPR012312">
    <property type="entry name" value="Hemerythrin-like"/>
</dbReference>
<evidence type="ECO:0000313" key="4">
    <source>
        <dbReference type="EMBL" id="MBF9197885.1"/>
    </source>
</evidence>
<dbReference type="InterPro" id="IPR018968">
    <property type="entry name" value="Phasin"/>
</dbReference>
<name>A0ABS0HXJ6_9HYPH</name>
<organism evidence="4 5">
    <name type="scientific">Microvirga terrestris</name>
    <dbReference type="NCBI Taxonomy" id="2791024"/>
    <lineage>
        <taxon>Bacteria</taxon>
        <taxon>Pseudomonadati</taxon>
        <taxon>Pseudomonadota</taxon>
        <taxon>Alphaproteobacteria</taxon>
        <taxon>Hyphomicrobiales</taxon>
        <taxon>Methylobacteriaceae</taxon>
        <taxon>Microvirga</taxon>
    </lineage>
</organism>
<dbReference type="Proteomes" id="UP000611708">
    <property type="component" value="Unassembled WGS sequence"/>
</dbReference>
<dbReference type="InterPro" id="IPR010127">
    <property type="entry name" value="Phasin_subfam-1"/>
</dbReference>
<proteinExistence type="predicted"/>
<reference evidence="4 5" key="1">
    <citation type="submission" date="2020-11" db="EMBL/GenBank/DDBJ databases">
        <authorList>
            <person name="Kim M.K."/>
        </authorList>
    </citation>
    <scope>NUCLEOTIDE SEQUENCE [LARGE SCALE GENOMIC DNA]</scope>
    <source>
        <strain evidence="4 5">BT290</strain>
    </source>
</reference>
<accession>A0ABS0HXJ6</accession>
<dbReference type="Pfam" id="PF09361">
    <property type="entry name" value="Phasin_2"/>
    <property type="match status" value="1"/>
</dbReference>
<keyword evidence="5" id="KW-1185">Reference proteome</keyword>
<evidence type="ECO:0000259" key="2">
    <source>
        <dbReference type="Pfam" id="PF01814"/>
    </source>
</evidence>
<evidence type="ECO:0000313" key="5">
    <source>
        <dbReference type="Proteomes" id="UP000611708"/>
    </source>
</evidence>
<keyword evidence="1" id="KW-0175">Coiled coil</keyword>
<dbReference type="Pfam" id="PF01814">
    <property type="entry name" value="Hemerythrin"/>
    <property type="match status" value="1"/>
</dbReference>
<sequence>MSATKRFSQALPDKANELFDKLLATSDNAVKTRERLLADLKDELTLLASLQEEHLFPVLRQHGMQDLVREATNDNEATGALMAELERMPKDTSAFLDQVSELRRIFQQHIRVDRKELLPAVLKVLSNEEAEAVVGKVEDEMAAIEQTKRAEAQHTREQAEAVQRVTEGTAGTLRAGVEGFQTMARTMQEALESSFGAAAEMTRRSTREVTHGFSATGEDAQGLTEQASQKLRVAAQSGAALARGFQDISREAFEMSQRRWQRNLEGLNDLARCRSLQDLVAVQSSLIRDNLEQTVRNSRHLAELTIQMADEATRTITVQAEETTVRMERMAKRSSRAA</sequence>
<dbReference type="RefSeq" id="WP_196265240.1">
    <property type="nucleotide sequence ID" value="NZ_JADQDN010000013.1"/>
</dbReference>
<dbReference type="NCBIfam" id="TIGR01841">
    <property type="entry name" value="phasin"/>
    <property type="match status" value="1"/>
</dbReference>
<feature type="domain" description="Hemerythrin-like" evidence="2">
    <location>
        <begin position="16"/>
        <end position="120"/>
    </location>
</feature>